<sequence length="60" mass="6482">MGGADYTTDLKRMLMNRYGLSDESAFFLGKEAMYSINSGGYINTGGNADGPHPLCNDFVP</sequence>
<comment type="caution">
    <text evidence="1">The sequence shown here is derived from an EMBL/GenBank/DDBJ whole genome shotgun (WGS) entry which is preliminary data.</text>
</comment>
<gene>
    <name evidence="1" type="ORF">A5760_19675</name>
</gene>
<evidence type="ECO:0000313" key="2">
    <source>
        <dbReference type="Proteomes" id="UP000091914"/>
    </source>
</evidence>
<reference evidence="1 2" key="1">
    <citation type="submission" date="2016-06" db="EMBL/GenBank/DDBJ databases">
        <authorList>
            <person name="Kjaerup R.B."/>
            <person name="Dalgaard T.S."/>
            <person name="Juul-Madsen H.R."/>
        </authorList>
    </citation>
    <scope>NUCLEOTIDE SEQUENCE [LARGE SCALE GENOMIC DNA]</scope>
    <source>
        <strain evidence="1 2">852002-51834_SCH5396731</strain>
    </source>
</reference>
<protein>
    <submittedName>
        <fullName evidence="1">Uncharacterized protein</fullName>
    </submittedName>
</protein>
<dbReference type="Proteomes" id="UP000091914">
    <property type="component" value="Unassembled WGS sequence"/>
</dbReference>
<name>A0A1A0VAP3_9MYCO</name>
<dbReference type="AlphaFoldDB" id="A0A1A0VAP3"/>
<evidence type="ECO:0000313" key="1">
    <source>
        <dbReference type="EMBL" id="OBB80308.1"/>
    </source>
</evidence>
<dbReference type="EMBL" id="LZSX01000088">
    <property type="protein sequence ID" value="OBB80308.1"/>
    <property type="molecule type" value="Genomic_DNA"/>
</dbReference>
<proteinExistence type="predicted"/>
<organism evidence="1 2">
    <name type="scientific">Mycobacterium colombiense</name>
    <dbReference type="NCBI Taxonomy" id="339268"/>
    <lineage>
        <taxon>Bacteria</taxon>
        <taxon>Bacillati</taxon>
        <taxon>Actinomycetota</taxon>
        <taxon>Actinomycetes</taxon>
        <taxon>Mycobacteriales</taxon>
        <taxon>Mycobacteriaceae</taxon>
        <taxon>Mycobacterium</taxon>
        <taxon>Mycobacterium avium complex (MAC)</taxon>
    </lineage>
</organism>
<accession>A0A1A0VAP3</accession>